<accession>A0A6J6JGM4</accession>
<sequence length="159" mass="16564">MTESLVEQLGLLGVFIAGAVPWLEAVVVIPVGILLGLPVVWTVVLALAGNVATIVLFAAGSERILSALARRREKQGKPPQDDSRTARAKRIFVRYGDVGMAVVGPLLIGTQFAAAIAVSLGVSVWRASVVQSLGALAWGMLAGLGPALYVTYSSLPSSR</sequence>
<evidence type="ECO:0000256" key="1">
    <source>
        <dbReference type="SAM" id="Phobius"/>
    </source>
</evidence>
<feature type="transmembrane region" description="Helical" evidence="1">
    <location>
        <begin position="98"/>
        <end position="123"/>
    </location>
</feature>
<feature type="transmembrane region" description="Helical" evidence="1">
    <location>
        <begin position="39"/>
        <end position="61"/>
    </location>
</feature>
<keyword evidence="1" id="KW-0812">Transmembrane</keyword>
<feature type="transmembrane region" description="Helical" evidence="1">
    <location>
        <begin position="135"/>
        <end position="155"/>
    </location>
</feature>
<keyword evidence="1" id="KW-0472">Membrane</keyword>
<evidence type="ECO:0000313" key="2">
    <source>
        <dbReference type="EMBL" id="CAB4635049.1"/>
    </source>
</evidence>
<name>A0A6J6JGM4_9ZZZZ</name>
<dbReference type="EMBL" id="CAEZVY010000007">
    <property type="protein sequence ID" value="CAB4635049.1"/>
    <property type="molecule type" value="Genomic_DNA"/>
</dbReference>
<dbReference type="InterPro" id="IPR009577">
    <property type="entry name" value="Sm_multidrug_ex"/>
</dbReference>
<reference evidence="2" key="1">
    <citation type="submission" date="2020-05" db="EMBL/GenBank/DDBJ databases">
        <authorList>
            <person name="Chiriac C."/>
            <person name="Salcher M."/>
            <person name="Ghai R."/>
            <person name="Kavagutti S V."/>
        </authorList>
    </citation>
    <scope>NUCLEOTIDE SEQUENCE</scope>
</reference>
<dbReference type="AlphaFoldDB" id="A0A6J6JGM4"/>
<gene>
    <name evidence="2" type="ORF">UFOPK2158_00127</name>
</gene>
<dbReference type="Pfam" id="PF06695">
    <property type="entry name" value="Sm_multidrug_ex"/>
    <property type="match status" value="1"/>
</dbReference>
<organism evidence="2">
    <name type="scientific">freshwater metagenome</name>
    <dbReference type="NCBI Taxonomy" id="449393"/>
    <lineage>
        <taxon>unclassified sequences</taxon>
        <taxon>metagenomes</taxon>
        <taxon>ecological metagenomes</taxon>
    </lineage>
</organism>
<protein>
    <submittedName>
        <fullName evidence="2">Unannotated protein</fullName>
    </submittedName>
</protein>
<proteinExistence type="predicted"/>
<keyword evidence="1" id="KW-1133">Transmembrane helix</keyword>
<feature type="transmembrane region" description="Helical" evidence="1">
    <location>
        <begin position="12"/>
        <end position="33"/>
    </location>
</feature>